<accession>A0A2I1H8K6</accession>
<proteinExistence type="predicted"/>
<dbReference type="Proteomes" id="UP000234323">
    <property type="component" value="Unassembled WGS sequence"/>
</dbReference>
<name>A0A2I1H8K6_9GLOM</name>
<dbReference type="AlphaFoldDB" id="A0A2I1H8K6"/>
<sequence length="100" mass="11688">MYKPYSFNIPEDIDDFNKSNQNNDSASKINSIVKGNSKISLSKVLQKLSRDNKQDNYEKKIIKQQIKKQDVDDNDEDIFNNPNFHSEDQDEFEIPDGNFI</sequence>
<keyword evidence="3" id="KW-1185">Reference proteome</keyword>
<dbReference type="VEuPathDB" id="FungiDB:RhiirA1_519061"/>
<organism evidence="2 3">
    <name type="scientific">Rhizophagus irregularis</name>
    <dbReference type="NCBI Taxonomy" id="588596"/>
    <lineage>
        <taxon>Eukaryota</taxon>
        <taxon>Fungi</taxon>
        <taxon>Fungi incertae sedis</taxon>
        <taxon>Mucoromycota</taxon>
        <taxon>Glomeromycotina</taxon>
        <taxon>Glomeromycetes</taxon>
        <taxon>Glomerales</taxon>
        <taxon>Glomeraceae</taxon>
        <taxon>Rhizophagus</taxon>
    </lineage>
</organism>
<evidence type="ECO:0000256" key="1">
    <source>
        <dbReference type="SAM" id="MobiDB-lite"/>
    </source>
</evidence>
<dbReference type="VEuPathDB" id="FungiDB:FUN_001694"/>
<dbReference type="EMBL" id="LLXI01001798">
    <property type="protein sequence ID" value="PKY55184.1"/>
    <property type="molecule type" value="Genomic_DNA"/>
</dbReference>
<feature type="compositionally biased region" description="Polar residues" evidence="1">
    <location>
        <begin position="18"/>
        <end position="29"/>
    </location>
</feature>
<gene>
    <name evidence="2" type="ORF">RhiirA4_474492</name>
</gene>
<reference evidence="2 3" key="1">
    <citation type="submission" date="2015-10" db="EMBL/GenBank/DDBJ databases">
        <title>Genome analyses suggest a sexual origin of heterokaryosis in a supposedly ancient asexual fungus.</title>
        <authorList>
            <person name="Ropars J."/>
            <person name="Sedzielewska K."/>
            <person name="Noel J."/>
            <person name="Charron P."/>
            <person name="Farinelli L."/>
            <person name="Marton T."/>
            <person name="Kruger M."/>
            <person name="Pelin A."/>
            <person name="Brachmann A."/>
            <person name="Corradi N."/>
        </authorList>
    </citation>
    <scope>NUCLEOTIDE SEQUENCE [LARGE SCALE GENOMIC DNA]</scope>
    <source>
        <strain evidence="2 3">A4</strain>
    </source>
</reference>
<evidence type="ECO:0000313" key="3">
    <source>
        <dbReference type="Proteomes" id="UP000234323"/>
    </source>
</evidence>
<protein>
    <submittedName>
        <fullName evidence="2">Uncharacterized protein</fullName>
    </submittedName>
</protein>
<feature type="region of interest" description="Disordered" evidence="1">
    <location>
        <begin position="80"/>
        <end position="100"/>
    </location>
</feature>
<evidence type="ECO:0000313" key="2">
    <source>
        <dbReference type="EMBL" id="PKY55184.1"/>
    </source>
</evidence>
<feature type="region of interest" description="Disordered" evidence="1">
    <location>
        <begin position="1"/>
        <end position="29"/>
    </location>
</feature>
<comment type="caution">
    <text evidence="2">The sequence shown here is derived from an EMBL/GenBank/DDBJ whole genome shotgun (WGS) entry which is preliminary data.</text>
</comment>